<evidence type="ECO:0000313" key="3">
    <source>
        <dbReference type="Proteomes" id="UP000186736"/>
    </source>
</evidence>
<dbReference type="AlphaFoldDB" id="A0A1Q9QXY6"/>
<evidence type="ECO:0008006" key="4">
    <source>
        <dbReference type="Google" id="ProtNLM"/>
    </source>
</evidence>
<reference evidence="2 3" key="1">
    <citation type="submission" date="2016-10" db="EMBL/GenBank/DDBJ databases">
        <title>Genome Sequence of Pseudomonas putida GM4FR.</title>
        <authorList>
            <person name="Poehlein A."/>
            <person name="Wemheuer F."/>
            <person name="Hollensteiner J."/>
            <person name="Wemheuer B."/>
        </authorList>
    </citation>
    <scope>NUCLEOTIDE SEQUENCE [LARGE SCALE GENOMIC DNA]</scope>
    <source>
        <strain evidence="2 3">GM4FR</strain>
    </source>
</reference>
<evidence type="ECO:0000256" key="1">
    <source>
        <dbReference type="SAM" id="SignalP"/>
    </source>
</evidence>
<evidence type="ECO:0000313" key="2">
    <source>
        <dbReference type="EMBL" id="OLS60011.1"/>
    </source>
</evidence>
<sequence length="271" mass="30407">MLKAMTASFLLLCGTLAYAAQPAAPLSPAAAQEIANVFKDRYESDFKREMSRTHQMAFPTKEQSVVYSKYMNKAFSSAGYSLDATLNDYLHALRTPGVILFMSKLNLETYAISLKSEAVGGAFMETGAISQKTFDYARDIAREVPISNADYIFQADPGYRIAGIEGLPQDYEHREERLIGYVKQGSEIWDEWLYFESASLPGEEHGMGLVDLTKVTPEEMQIWKALLGKKVKLEGTYFTARGIELGSDKGTKRIRNPNFFDLKQELAFKVL</sequence>
<organism evidence="2 3">
    <name type="scientific">Pseudomonas putida</name>
    <name type="common">Arthrobacter siderocapsulatus</name>
    <dbReference type="NCBI Taxonomy" id="303"/>
    <lineage>
        <taxon>Bacteria</taxon>
        <taxon>Pseudomonadati</taxon>
        <taxon>Pseudomonadota</taxon>
        <taxon>Gammaproteobacteria</taxon>
        <taxon>Pseudomonadales</taxon>
        <taxon>Pseudomonadaceae</taxon>
        <taxon>Pseudomonas</taxon>
    </lineage>
</organism>
<feature type="chain" id="PRO_5012570798" description="DUF547 domain-containing protein" evidence="1">
    <location>
        <begin position="20"/>
        <end position="271"/>
    </location>
</feature>
<dbReference type="Proteomes" id="UP000186736">
    <property type="component" value="Unassembled WGS sequence"/>
</dbReference>
<protein>
    <recommendedName>
        <fullName evidence="4">DUF547 domain-containing protein</fullName>
    </recommendedName>
</protein>
<gene>
    <name evidence="2" type="ORF">PSEMO_53190</name>
</gene>
<feature type="signal peptide" evidence="1">
    <location>
        <begin position="1"/>
        <end position="19"/>
    </location>
</feature>
<name>A0A1Q9QXY6_PSEPU</name>
<accession>A0A1Q9QXY6</accession>
<keyword evidence="1" id="KW-0732">Signal</keyword>
<comment type="caution">
    <text evidence="2">The sequence shown here is derived from an EMBL/GenBank/DDBJ whole genome shotgun (WGS) entry which is preliminary data.</text>
</comment>
<dbReference type="OrthoDB" id="6874381at2"/>
<dbReference type="EMBL" id="MKZO01000058">
    <property type="protein sequence ID" value="OLS60011.1"/>
    <property type="molecule type" value="Genomic_DNA"/>
</dbReference>
<dbReference type="RefSeq" id="WP_144443626.1">
    <property type="nucleotide sequence ID" value="NZ_MKZO01000058.1"/>
</dbReference>
<proteinExistence type="predicted"/>